<evidence type="ECO:0000313" key="1">
    <source>
        <dbReference type="EMBL" id="MBA4465799.1"/>
    </source>
</evidence>
<dbReference type="EMBL" id="VDFG01000616">
    <property type="protein sequence ID" value="MBA4465799.1"/>
    <property type="molecule type" value="Genomic_DNA"/>
</dbReference>
<proteinExistence type="predicted"/>
<comment type="caution">
    <text evidence="1">The sequence shown here is derived from an EMBL/GenBank/DDBJ whole genome shotgun (WGS) entry which is preliminary data.</text>
</comment>
<dbReference type="AlphaFoldDB" id="A0A838WUI1"/>
<accession>A0A838WUI1</accession>
<organism evidence="1 2">
    <name type="scientific">Cylindrospermopsis raciborskii CS-506_A</name>
    <dbReference type="NCBI Taxonomy" id="2585140"/>
    <lineage>
        <taxon>Bacteria</taxon>
        <taxon>Bacillati</taxon>
        <taxon>Cyanobacteriota</taxon>
        <taxon>Cyanophyceae</taxon>
        <taxon>Nostocales</taxon>
        <taxon>Aphanizomenonaceae</taxon>
        <taxon>Cylindrospermopsis</taxon>
    </lineage>
</organism>
<reference evidence="1 2" key="1">
    <citation type="journal article" date="2020" name="J. Appl. Phycol.">
        <title>Morphological changes and genome evolution in Raphidiopsis raciborskii CS-506 after 23 years in culture.</title>
        <authorList>
            <person name="Willis A."/>
            <person name="Bent S.J."/>
            <person name="Jameson I.D."/>
        </authorList>
    </citation>
    <scope>NUCLEOTIDE SEQUENCE [LARGE SCALE GENOMIC DNA]</scope>
    <source>
        <strain evidence="1 2">CS-506_A</strain>
    </source>
</reference>
<name>A0A838WUI1_9CYAN</name>
<dbReference type="Proteomes" id="UP000538075">
    <property type="component" value="Unassembled WGS sequence"/>
</dbReference>
<protein>
    <submittedName>
        <fullName evidence="1">Uncharacterized protein</fullName>
    </submittedName>
</protein>
<gene>
    <name evidence="1" type="ORF">FHK98_09235</name>
</gene>
<sequence>MLNLIFDILVNPQFITAKCQNLLGDDESMNTGTTGIVGINFLQKYPGSNL</sequence>
<evidence type="ECO:0000313" key="2">
    <source>
        <dbReference type="Proteomes" id="UP000538075"/>
    </source>
</evidence>